<feature type="transmembrane region" description="Helical" evidence="7">
    <location>
        <begin position="121"/>
        <end position="142"/>
    </location>
</feature>
<keyword evidence="5 7" id="KW-1133">Transmembrane helix</keyword>
<feature type="transmembrane region" description="Helical" evidence="7">
    <location>
        <begin position="202"/>
        <end position="220"/>
    </location>
</feature>
<accession>A0A024P9J1</accession>
<evidence type="ECO:0000256" key="7">
    <source>
        <dbReference type="SAM" id="Phobius"/>
    </source>
</evidence>
<evidence type="ECO:0000256" key="6">
    <source>
        <dbReference type="ARBA" id="ARBA00023136"/>
    </source>
</evidence>
<evidence type="ECO:0000256" key="1">
    <source>
        <dbReference type="ARBA" id="ARBA00004651"/>
    </source>
</evidence>
<dbReference type="GO" id="GO:0005886">
    <property type="term" value="C:plasma membrane"/>
    <property type="evidence" value="ECO:0007669"/>
    <property type="project" value="UniProtKB-SubCell"/>
</dbReference>
<evidence type="ECO:0000256" key="5">
    <source>
        <dbReference type="ARBA" id="ARBA00022989"/>
    </source>
</evidence>
<feature type="transmembrane region" description="Helical" evidence="7">
    <location>
        <begin position="6"/>
        <end position="36"/>
    </location>
</feature>
<keyword evidence="6 7" id="KW-0472">Membrane</keyword>
<feature type="transmembrane region" description="Helical" evidence="7">
    <location>
        <begin position="82"/>
        <end position="101"/>
    </location>
</feature>
<sequence>MEASTLAITILWSLLFVYSILGSLDFGAGFWGMIYGKNQEKSAAQIANRFLSPTWEVTNVFLVIFVVSVVSFFPFATTLLSSILLLPVGLGILLLTIRTTFMVFQHHADKYKDLLRWTSGFTGLIIPALLVSILPITLGGFVSFENDYPRLQYGELLIHPTLYMHILFGLSTELFISSIFLMDYAKEAEDWSAYRTFRNHSLWLGPVSIAVAMLTIGTFPEEASWIVENIQQHWMAFGFSLLFFLIGYALLFVRTKEGRRGLARPAVIMIGLQYAVAIYAYGAAHLPYLIYPDLTVTDGFTNEEIFYPMLIVYAVGFGILIPAFFLFWRLFLKDRRYLKQE</sequence>
<keyword evidence="9" id="KW-1185">Reference proteome</keyword>
<name>A0A024P9J1_9BACI</name>
<feature type="transmembrane region" description="Helical" evidence="7">
    <location>
        <begin position="265"/>
        <end position="290"/>
    </location>
</feature>
<comment type="similarity">
    <text evidence="2">Belongs to the cytochrome ubiquinol oxidase subunit 2 family.</text>
</comment>
<evidence type="ECO:0000313" key="8">
    <source>
        <dbReference type="EMBL" id="CDQ25396.1"/>
    </source>
</evidence>
<comment type="subcellular location">
    <subcellularLocation>
        <location evidence="1">Cell membrane</location>
        <topology evidence="1">Multi-pass membrane protein</topology>
    </subcellularLocation>
</comment>
<reference evidence="9" key="1">
    <citation type="submission" date="2014-03" db="EMBL/GenBank/DDBJ databases">
        <authorList>
            <person name="Urmite Genomes U."/>
        </authorList>
    </citation>
    <scope>NUCLEOTIDE SEQUENCE [LARGE SCALE GENOMIC DNA]</scope>
    <source>
        <strain evidence="9">HD-03</strain>
    </source>
</reference>
<feature type="transmembrane region" description="Helical" evidence="7">
    <location>
        <begin position="57"/>
        <end position="76"/>
    </location>
</feature>
<keyword evidence="4 7" id="KW-0812">Transmembrane</keyword>
<feature type="transmembrane region" description="Helical" evidence="7">
    <location>
        <begin position="162"/>
        <end position="181"/>
    </location>
</feature>
<feature type="transmembrane region" description="Helical" evidence="7">
    <location>
        <begin position="232"/>
        <end position="253"/>
    </location>
</feature>
<dbReference type="InterPro" id="IPR003317">
    <property type="entry name" value="Cyt-d_oxidase_su2"/>
</dbReference>
<proteinExistence type="inferred from homology"/>
<protein>
    <submittedName>
        <fullName evidence="8">Cytochrome bd menaquinol oxidase subunit II</fullName>
    </submittedName>
</protein>
<dbReference type="OrthoDB" id="2416742at2"/>
<comment type="caution">
    <text evidence="8">The sequence shown here is derived from an EMBL/GenBank/DDBJ whole genome shotgun (WGS) entry which is preliminary data.</text>
</comment>
<dbReference type="RefSeq" id="WP_035511049.1">
    <property type="nucleotide sequence ID" value="NZ_CCDH010000005.1"/>
</dbReference>
<organism evidence="8 9">
    <name type="scientific">Halobacillus karajensis</name>
    <dbReference type="NCBI Taxonomy" id="195088"/>
    <lineage>
        <taxon>Bacteria</taxon>
        <taxon>Bacillati</taxon>
        <taxon>Bacillota</taxon>
        <taxon>Bacilli</taxon>
        <taxon>Bacillales</taxon>
        <taxon>Bacillaceae</taxon>
        <taxon>Halobacillus</taxon>
    </lineage>
</organism>
<dbReference type="Pfam" id="PF02322">
    <property type="entry name" value="Cyt_bd_oxida_II"/>
    <property type="match status" value="1"/>
</dbReference>
<gene>
    <name evidence="8" type="primary">ythB_2</name>
    <name evidence="8" type="ORF">BN983_03728</name>
</gene>
<evidence type="ECO:0000256" key="3">
    <source>
        <dbReference type="ARBA" id="ARBA00022475"/>
    </source>
</evidence>
<keyword evidence="3" id="KW-1003">Cell membrane</keyword>
<evidence type="ECO:0000256" key="2">
    <source>
        <dbReference type="ARBA" id="ARBA00007543"/>
    </source>
</evidence>
<evidence type="ECO:0000256" key="4">
    <source>
        <dbReference type="ARBA" id="ARBA00022692"/>
    </source>
</evidence>
<reference evidence="8 9" key="2">
    <citation type="submission" date="2014-05" db="EMBL/GenBank/DDBJ databases">
        <title>Draft genome sequence of Halobacillus karajensis HK-03.</title>
        <authorList>
            <person name="Khelaifia S."/>
            <person name="Croce O."/>
            <person name="Lagier J.C."/>
            <person name="Raoult D."/>
        </authorList>
    </citation>
    <scope>NUCLEOTIDE SEQUENCE [LARGE SCALE GENOMIC DNA]</scope>
    <source>
        <strain evidence="8 9">HD-03</strain>
    </source>
</reference>
<evidence type="ECO:0000313" key="9">
    <source>
        <dbReference type="Proteomes" id="UP000028868"/>
    </source>
</evidence>
<dbReference type="EMBL" id="CCDI010000005">
    <property type="protein sequence ID" value="CDQ25396.1"/>
    <property type="molecule type" value="Genomic_DNA"/>
</dbReference>
<feature type="transmembrane region" description="Helical" evidence="7">
    <location>
        <begin position="310"/>
        <end position="332"/>
    </location>
</feature>
<dbReference type="Proteomes" id="UP000028868">
    <property type="component" value="Unassembled WGS sequence"/>
</dbReference>
<dbReference type="AlphaFoldDB" id="A0A024P9J1"/>